<dbReference type="InterPro" id="IPR039353">
    <property type="entry name" value="TF_Adf1"/>
</dbReference>
<dbReference type="InterPro" id="IPR006578">
    <property type="entry name" value="MADF-dom"/>
</dbReference>
<gene>
    <name evidence="3" type="ORF">JOB18_027729</name>
</gene>
<evidence type="ECO:0000313" key="4">
    <source>
        <dbReference type="Proteomes" id="UP000693946"/>
    </source>
</evidence>
<dbReference type="GO" id="GO:0006357">
    <property type="term" value="P:regulation of transcription by RNA polymerase II"/>
    <property type="evidence" value="ECO:0007669"/>
    <property type="project" value="TreeGrafter"/>
</dbReference>
<keyword evidence="4" id="KW-1185">Reference proteome</keyword>
<reference evidence="3 4" key="1">
    <citation type="journal article" date="2021" name="Sci. Rep.">
        <title>Chromosome anchoring in Senegalese sole (Solea senegalensis) reveals sex-associated markers and genome rearrangements in flatfish.</title>
        <authorList>
            <person name="Guerrero-Cozar I."/>
            <person name="Gomez-Garrido J."/>
            <person name="Berbel C."/>
            <person name="Martinez-Blanch J.F."/>
            <person name="Alioto T."/>
            <person name="Claros M.G."/>
            <person name="Gagnaire P.A."/>
            <person name="Manchado M."/>
        </authorList>
    </citation>
    <scope>NUCLEOTIDE SEQUENCE [LARGE SCALE GENOMIC DNA]</scope>
    <source>
        <strain evidence="3">Sse05_10M</strain>
    </source>
</reference>
<feature type="compositionally biased region" description="Basic and acidic residues" evidence="1">
    <location>
        <begin position="86"/>
        <end position="95"/>
    </location>
</feature>
<dbReference type="PANTHER" id="PTHR12243">
    <property type="entry name" value="MADF DOMAIN TRANSCRIPTION FACTOR"/>
    <property type="match status" value="1"/>
</dbReference>
<feature type="domain" description="MADF" evidence="2">
    <location>
        <begin position="5"/>
        <end position="86"/>
    </location>
</feature>
<evidence type="ECO:0000259" key="2">
    <source>
        <dbReference type="PROSITE" id="PS51029"/>
    </source>
</evidence>
<comment type="caution">
    <text evidence="3">The sequence shown here is derived from an EMBL/GenBank/DDBJ whole genome shotgun (WGS) entry which is preliminary data.</text>
</comment>
<dbReference type="PANTHER" id="PTHR12243:SF67">
    <property type="entry name" value="COREPRESSOR OF PANGOLIN, ISOFORM A-RELATED"/>
    <property type="match status" value="1"/>
</dbReference>
<feature type="region of interest" description="Disordered" evidence="1">
    <location>
        <begin position="78"/>
        <end position="117"/>
    </location>
</feature>
<sequence length="117" mass="13688">MDDERLIMEVEKYKILYDTTDPYYKDNVRKDKAWFLIAGVLGVDADSCKARWKALRDEWKYREIMSFLLPYVQPRRSKSNLTQTITEERPAPGREHQHRLPGKPEGAKDKTQTLGSG</sequence>
<name>A0AAV6PNC9_SOLSE</name>
<evidence type="ECO:0000313" key="3">
    <source>
        <dbReference type="EMBL" id="KAG7471684.1"/>
    </source>
</evidence>
<dbReference type="EMBL" id="JAGKHQ010000167">
    <property type="protein sequence ID" value="KAG7471684.1"/>
    <property type="molecule type" value="Genomic_DNA"/>
</dbReference>
<proteinExistence type="predicted"/>
<protein>
    <recommendedName>
        <fullName evidence="2">MADF domain-containing protein</fullName>
    </recommendedName>
</protein>
<dbReference type="GO" id="GO:0005667">
    <property type="term" value="C:transcription regulator complex"/>
    <property type="evidence" value="ECO:0007669"/>
    <property type="project" value="TreeGrafter"/>
</dbReference>
<dbReference type="Proteomes" id="UP000693946">
    <property type="component" value="Unassembled WGS sequence"/>
</dbReference>
<dbReference type="Pfam" id="PF10545">
    <property type="entry name" value="MADF_DNA_bdg"/>
    <property type="match status" value="1"/>
</dbReference>
<accession>A0AAV6PNC9</accession>
<dbReference type="GO" id="GO:0005634">
    <property type="term" value="C:nucleus"/>
    <property type="evidence" value="ECO:0007669"/>
    <property type="project" value="TreeGrafter"/>
</dbReference>
<dbReference type="SMART" id="SM00595">
    <property type="entry name" value="MADF"/>
    <property type="match status" value="1"/>
</dbReference>
<organism evidence="3 4">
    <name type="scientific">Solea senegalensis</name>
    <name type="common">Senegalese sole</name>
    <dbReference type="NCBI Taxonomy" id="28829"/>
    <lineage>
        <taxon>Eukaryota</taxon>
        <taxon>Metazoa</taxon>
        <taxon>Chordata</taxon>
        <taxon>Craniata</taxon>
        <taxon>Vertebrata</taxon>
        <taxon>Euteleostomi</taxon>
        <taxon>Actinopterygii</taxon>
        <taxon>Neopterygii</taxon>
        <taxon>Teleostei</taxon>
        <taxon>Neoteleostei</taxon>
        <taxon>Acanthomorphata</taxon>
        <taxon>Carangaria</taxon>
        <taxon>Pleuronectiformes</taxon>
        <taxon>Pleuronectoidei</taxon>
        <taxon>Soleidae</taxon>
        <taxon>Solea</taxon>
    </lineage>
</organism>
<dbReference type="PROSITE" id="PS51029">
    <property type="entry name" value="MADF"/>
    <property type="match status" value="1"/>
</dbReference>
<evidence type="ECO:0000256" key="1">
    <source>
        <dbReference type="SAM" id="MobiDB-lite"/>
    </source>
</evidence>
<dbReference type="AlphaFoldDB" id="A0AAV6PNC9"/>